<name>A0A1I4D1W0_9BACL</name>
<protein>
    <submittedName>
        <fullName evidence="2">Isopentenyldiphosphate isomerase</fullName>
    </submittedName>
</protein>
<dbReference type="EMBL" id="FORT01000022">
    <property type="protein sequence ID" value="SFK87674.1"/>
    <property type="molecule type" value="Genomic_DNA"/>
</dbReference>
<reference evidence="3" key="1">
    <citation type="submission" date="2016-10" db="EMBL/GenBank/DDBJ databases">
        <authorList>
            <person name="Varghese N."/>
            <person name="Submissions S."/>
        </authorList>
    </citation>
    <scope>NUCLEOTIDE SEQUENCE [LARGE SCALE GENOMIC DNA]</scope>
    <source>
        <strain evidence="3">OK042</strain>
    </source>
</reference>
<proteinExistence type="predicted"/>
<evidence type="ECO:0000313" key="3">
    <source>
        <dbReference type="Proteomes" id="UP000198915"/>
    </source>
</evidence>
<dbReference type="PANTHER" id="PTHR10885:SF0">
    <property type="entry name" value="ISOPENTENYL-DIPHOSPHATE DELTA-ISOMERASE"/>
    <property type="match status" value="1"/>
</dbReference>
<accession>A0A1I4D1W0</accession>
<dbReference type="Gene3D" id="3.90.79.10">
    <property type="entry name" value="Nucleoside Triphosphate Pyrophosphohydrolase"/>
    <property type="match status" value="1"/>
</dbReference>
<evidence type="ECO:0000259" key="1">
    <source>
        <dbReference type="PROSITE" id="PS51462"/>
    </source>
</evidence>
<dbReference type="Pfam" id="PF00293">
    <property type="entry name" value="NUDIX"/>
    <property type="match status" value="1"/>
</dbReference>
<dbReference type="InterPro" id="IPR000086">
    <property type="entry name" value="NUDIX_hydrolase_dom"/>
</dbReference>
<sequence length="212" mass="24009">MKAEILDIFDESGTPIGVAPRTEVHRLGHWHQTFHCWIYRVEQSKIWLLFQKRHPQKDTCPNLLDITSAGHLVASEGPADGVRELEEELGLTVSFDTLDEIGVINDVLEAPELIDKEMCHVFAYACDQPLQAYVLQAEEVTGLLWAELDEVERLFAGEMSTIAVHGFLSEPDGTRKEVELRVEQSAFVPHEAHYYQQVFAAVRSLGKKRQAK</sequence>
<organism evidence="2 3">
    <name type="scientific">Brevibacillus centrosporus</name>
    <dbReference type="NCBI Taxonomy" id="54910"/>
    <lineage>
        <taxon>Bacteria</taxon>
        <taxon>Bacillati</taxon>
        <taxon>Bacillota</taxon>
        <taxon>Bacilli</taxon>
        <taxon>Bacillales</taxon>
        <taxon>Paenibacillaceae</taxon>
        <taxon>Brevibacillus</taxon>
    </lineage>
</organism>
<feature type="domain" description="Nudix hydrolase" evidence="1">
    <location>
        <begin position="29"/>
        <end position="168"/>
    </location>
</feature>
<dbReference type="InterPro" id="IPR015797">
    <property type="entry name" value="NUDIX_hydrolase-like_dom_sf"/>
</dbReference>
<dbReference type="GO" id="GO:0016853">
    <property type="term" value="F:isomerase activity"/>
    <property type="evidence" value="ECO:0007669"/>
    <property type="project" value="UniProtKB-KW"/>
</dbReference>
<gene>
    <name evidence="2" type="ORF">SAMN05518846_12261</name>
</gene>
<dbReference type="CDD" id="cd04692">
    <property type="entry name" value="NUDIX_Hydrolase"/>
    <property type="match status" value="1"/>
</dbReference>
<dbReference type="Proteomes" id="UP000198915">
    <property type="component" value="Unassembled WGS sequence"/>
</dbReference>
<dbReference type="SUPFAM" id="SSF55811">
    <property type="entry name" value="Nudix"/>
    <property type="match status" value="1"/>
</dbReference>
<keyword evidence="2" id="KW-0413">Isomerase</keyword>
<dbReference type="PANTHER" id="PTHR10885">
    <property type="entry name" value="ISOPENTENYL-DIPHOSPHATE DELTA-ISOMERASE"/>
    <property type="match status" value="1"/>
</dbReference>
<evidence type="ECO:0000313" key="2">
    <source>
        <dbReference type="EMBL" id="SFK87674.1"/>
    </source>
</evidence>
<dbReference type="AlphaFoldDB" id="A0A1I4D1W0"/>
<dbReference type="STRING" id="1884381.SAMN05518846_12261"/>
<dbReference type="PROSITE" id="PS51462">
    <property type="entry name" value="NUDIX"/>
    <property type="match status" value="1"/>
</dbReference>
<keyword evidence="3" id="KW-1185">Reference proteome</keyword>
<dbReference type="RefSeq" id="WP_092276136.1">
    <property type="nucleotide sequence ID" value="NZ_BJOE01000059.1"/>
</dbReference>